<protein>
    <submittedName>
        <fullName evidence="1">Uncharacterized protein</fullName>
    </submittedName>
</protein>
<dbReference type="Proteomes" id="UP000308600">
    <property type="component" value="Unassembled WGS sequence"/>
</dbReference>
<reference evidence="1 2" key="1">
    <citation type="journal article" date="2019" name="Nat. Ecol. Evol.">
        <title>Megaphylogeny resolves global patterns of mushroom evolution.</title>
        <authorList>
            <person name="Varga T."/>
            <person name="Krizsan K."/>
            <person name="Foldi C."/>
            <person name="Dima B."/>
            <person name="Sanchez-Garcia M."/>
            <person name="Sanchez-Ramirez S."/>
            <person name="Szollosi G.J."/>
            <person name="Szarkandi J.G."/>
            <person name="Papp V."/>
            <person name="Albert L."/>
            <person name="Andreopoulos W."/>
            <person name="Angelini C."/>
            <person name="Antonin V."/>
            <person name="Barry K.W."/>
            <person name="Bougher N.L."/>
            <person name="Buchanan P."/>
            <person name="Buyck B."/>
            <person name="Bense V."/>
            <person name="Catcheside P."/>
            <person name="Chovatia M."/>
            <person name="Cooper J."/>
            <person name="Damon W."/>
            <person name="Desjardin D."/>
            <person name="Finy P."/>
            <person name="Geml J."/>
            <person name="Haridas S."/>
            <person name="Hughes K."/>
            <person name="Justo A."/>
            <person name="Karasinski D."/>
            <person name="Kautmanova I."/>
            <person name="Kiss B."/>
            <person name="Kocsube S."/>
            <person name="Kotiranta H."/>
            <person name="LaButti K.M."/>
            <person name="Lechner B.E."/>
            <person name="Liimatainen K."/>
            <person name="Lipzen A."/>
            <person name="Lukacs Z."/>
            <person name="Mihaltcheva S."/>
            <person name="Morgado L.N."/>
            <person name="Niskanen T."/>
            <person name="Noordeloos M.E."/>
            <person name="Ohm R.A."/>
            <person name="Ortiz-Santana B."/>
            <person name="Ovrebo C."/>
            <person name="Racz N."/>
            <person name="Riley R."/>
            <person name="Savchenko A."/>
            <person name="Shiryaev A."/>
            <person name="Soop K."/>
            <person name="Spirin V."/>
            <person name="Szebenyi C."/>
            <person name="Tomsovsky M."/>
            <person name="Tulloss R.E."/>
            <person name="Uehling J."/>
            <person name="Grigoriev I.V."/>
            <person name="Vagvolgyi C."/>
            <person name="Papp T."/>
            <person name="Martin F.M."/>
            <person name="Miettinen O."/>
            <person name="Hibbett D.S."/>
            <person name="Nagy L.G."/>
        </authorList>
    </citation>
    <scope>NUCLEOTIDE SEQUENCE [LARGE SCALE GENOMIC DNA]</scope>
    <source>
        <strain evidence="1 2">NL-1719</strain>
    </source>
</reference>
<feature type="non-terminal residue" evidence="1">
    <location>
        <position position="149"/>
    </location>
</feature>
<sequence>MSSDVLEHAYKKIDAEILALQERIRSLRSSRNGLSLIHRLPPEVMSQIFMWLQSFYRGKLTEIPTHSNVKSLQKWLYVTHVSRHWRNIARSSRTLYSTIPTLNLGYARGMLEASGGAPLSIIDCMEHSLMLDHDLQDLIVSALPRARNL</sequence>
<gene>
    <name evidence="1" type="ORF">BDN72DRAFT_765657</name>
</gene>
<evidence type="ECO:0000313" key="1">
    <source>
        <dbReference type="EMBL" id="TFK70992.1"/>
    </source>
</evidence>
<accession>A0ACD3B058</accession>
<organism evidence="1 2">
    <name type="scientific">Pluteus cervinus</name>
    <dbReference type="NCBI Taxonomy" id="181527"/>
    <lineage>
        <taxon>Eukaryota</taxon>
        <taxon>Fungi</taxon>
        <taxon>Dikarya</taxon>
        <taxon>Basidiomycota</taxon>
        <taxon>Agaricomycotina</taxon>
        <taxon>Agaricomycetes</taxon>
        <taxon>Agaricomycetidae</taxon>
        <taxon>Agaricales</taxon>
        <taxon>Pluteineae</taxon>
        <taxon>Pluteaceae</taxon>
        <taxon>Pluteus</taxon>
    </lineage>
</organism>
<dbReference type="EMBL" id="ML208304">
    <property type="protein sequence ID" value="TFK70992.1"/>
    <property type="molecule type" value="Genomic_DNA"/>
</dbReference>
<name>A0ACD3B058_9AGAR</name>
<evidence type="ECO:0000313" key="2">
    <source>
        <dbReference type="Proteomes" id="UP000308600"/>
    </source>
</evidence>
<keyword evidence="2" id="KW-1185">Reference proteome</keyword>
<proteinExistence type="predicted"/>